<protein>
    <submittedName>
        <fullName evidence="2">Ketosteroid isomerase-like protein</fullName>
    </submittedName>
</protein>
<dbReference type="EMBL" id="SNYO01000002">
    <property type="protein sequence ID" value="TDQ62660.1"/>
    <property type="molecule type" value="Genomic_DNA"/>
</dbReference>
<evidence type="ECO:0000259" key="1">
    <source>
        <dbReference type="Pfam" id="PF13474"/>
    </source>
</evidence>
<name>A0A4R6VS13_9PSEU</name>
<evidence type="ECO:0000313" key="2">
    <source>
        <dbReference type="EMBL" id="TDQ62660.1"/>
    </source>
</evidence>
<sequence>MTITTEAPADFLVFLDRVGAALDAMFTGDPRPYAALWPDRGDVTLYGAWGPIEQGRAPVTRTFDWVASRFSDGVMEPYDYRVVAVDGDLAYTVGFERGVVRVDGGPRAPMVLRVTHGFRRIDGDWWLVHRHADYPPPDPRKG</sequence>
<proteinExistence type="predicted"/>
<dbReference type="GO" id="GO:0016853">
    <property type="term" value="F:isomerase activity"/>
    <property type="evidence" value="ECO:0007669"/>
    <property type="project" value="UniProtKB-KW"/>
</dbReference>
<dbReference type="Pfam" id="PF13474">
    <property type="entry name" value="SnoaL_3"/>
    <property type="match status" value="1"/>
</dbReference>
<dbReference type="Proteomes" id="UP000295705">
    <property type="component" value="Unassembled WGS sequence"/>
</dbReference>
<accession>A0A4R6VS13</accession>
<dbReference type="Gene3D" id="3.10.450.50">
    <property type="match status" value="1"/>
</dbReference>
<organism evidence="2 3">
    <name type="scientific">Actinomycetospora succinea</name>
    <dbReference type="NCBI Taxonomy" id="663603"/>
    <lineage>
        <taxon>Bacteria</taxon>
        <taxon>Bacillati</taxon>
        <taxon>Actinomycetota</taxon>
        <taxon>Actinomycetes</taxon>
        <taxon>Pseudonocardiales</taxon>
        <taxon>Pseudonocardiaceae</taxon>
        <taxon>Actinomycetospora</taxon>
    </lineage>
</organism>
<dbReference type="RefSeq" id="WP_208114063.1">
    <property type="nucleotide sequence ID" value="NZ_BAABHR010000007.1"/>
</dbReference>
<keyword evidence="2" id="KW-0413">Isomerase</keyword>
<gene>
    <name evidence="2" type="ORF">EV188_102315</name>
</gene>
<keyword evidence="3" id="KW-1185">Reference proteome</keyword>
<comment type="caution">
    <text evidence="2">The sequence shown here is derived from an EMBL/GenBank/DDBJ whole genome shotgun (WGS) entry which is preliminary data.</text>
</comment>
<dbReference type="SUPFAM" id="SSF54427">
    <property type="entry name" value="NTF2-like"/>
    <property type="match status" value="1"/>
</dbReference>
<evidence type="ECO:0000313" key="3">
    <source>
        <dbReference type="Proteomes" id="UP000295705"/>
    </source>
</evidence>
<dbReference type="InterPro" id="IPR032710">
    <property type="entry name" value="NTF2-like_dom_sf"/>
</dbReference>
<dbReference type="InterPro" id="IPR037401">
    <property type="entry name" value="SnoaL-like"/>
</dbReference>
<dbReference type="AlphaFoldDB" id="A0A4R6VS13"/>
<reference evidence="2 3" key="1">
    <citation type="submission" date="2019-03" db="EMBL/GenBank/DDBJ databases">
        <title>Genomic Encyclopedia of Type Strains, Phase IV (KMG-IV): sequencing the most valuable type-strain genomes for metagenomic binning, comparative biology and taxonomic classification.</title>
        <authorList>
            <person name="Goeker M."/>
        </authorList>
    </citation>
    <scope>NUCLEOTIDE SEQUENCE [LARGE SCALE GENOMIC DNA]</scope>
    <source>
        <strain evidence="2 3">DSM 45775</strain>
    </source>
</reference>
<feature type="domain" description="SnoaL-like" evidence="1">
    <location>
        <begin position="20"/>
        <end position="132"/>
    </location>
</feature>